<comment type="caution">
    <text evidence="9">The sequence shown here is derived from an EMBL/GenBank/DDBJ whole genome shotgun (WGS) entry which is preliminary data.</text>
</comment>
<dbReference type="Gene3D" id="2.40.240.10">
    <property type="entry name" value="Ribosomal Protein L25, Chain P"/>
    <property type="match status" value="1"/>
</dbReference>
<dbReference type="Proteomes" id="UP000646579">
    <property type="component" value="Unassembled WGS sequence"/>
</dbReference>
<dbReference type="Pfam" id="PF14693">
    <property type="entry name" value="Ribosomal_TL5_C"/>
    <property type="match status" value="1"/>
</dbReference>
<organism evidence="9 10">
    <name type="scientific">Devosia pacifica</name>
    <dbReference type="NCBI Taxonomy" id="1335967"/>
    <lineage>
        <taxon>Bacteria</taxon>
        <taxon>Pseudomonadati</taxon>
        <taxon>Pseudomonadota</taxon>
        <taxon>Alphaproteobacteria</taxon>
        <taxon>Hyphomicrobiales</taxon>
        <taxon>Devosiaceae</taxon>
        <taxon>Devosia</taxon>
    </lineage>
</organism>
<evidence type="ECO:0000256" key="1">
    <source>
        <dbReference type="ARBA" id="ARBA00022730"/>
    </source>
</evidence>
<evidence type="ECO:0000256" key="2">
    <source>
        <dbReference type="ARBA" id="ARBA00022884"/>
    </source>
</evidence>
<dbReference type="SUPFAM" id="SSF50715">
    <property type="entry name" value="Ribosomal protein L25-like"/>
    <property type="match status" value="1"/>
</dbReference>
<dbReference type="GO" id="GO:0022625">
    <property type="term" value="C:cytosolic large ribosomal subunit"/>
    <property type="evidence" value="ECO:0007669"/>
    <property type="project" value="TreeGrafter"/>
</dbReference>
<proteinExistence type="inferred from homology"/>
<dbReference type="Pfam" id="PF01386">
    <property type="entry name" value="Ribosomal_L25p"/>
    <property type="match status" value="1"/>
</dbReference>
<dbReference type="InterPro" id="IPR029751">
    <property type="entry name" value="Ribosomal_L25_dom"/>
</dbReference>
<feature type="domain" description="Large ribosomal subunit protein bL25 beta" evidence="8">
    <location>
        <begin position="103"/>
        <end position="187"/>
    </location>
</feature>
<dbReference type="CDD" id="cd00495">
    <property type="entry name" value="Ribosomal_L25_TL5_CTC"/>
    <property type="match status" value="1"/>
</dbReference>
<name>A0A918RZB8_9HYPH</name>
<accession>A0A918RZB8</accession>
<dbReference type="InterPro" id="IPR001021">
    <property type="entry name" value="Ribosomal_bL25_long"/>
</dbReference>
<reference evidence="9" key="1">
    <citation type="journal article" date="2014" name="Int. J. Syst. Evol. Microbiol.">
        <title>Complete genome sequence of Corynebacterium casei LMG S-19264T (=DSM 44701T), isolated from a smear-ripened cheese.</title>
        <authorList>
            <consortium name="US DOE Joint Genome Institute (JGI-PGF)"/>
            <person name="Walter F."/>
            <person name="Albersmeier A."/>
            <person name="Kalinowski J."/>
            <person name="Ruckert C."/>
        </authorList>
    </citation>
    <scope>NUCLEOTIDE SEQUENCE</scope>
    <source>
        <strain evidence="9">KCTC 32437</strain>
    </source>
</reference>
<dbReference type="RefSeq" id="WP_189424049.1">
    <property type="nucleotide sequence ID" value="NZ_BMZE01000001.1"/>
</dbReference>
<keyword evidence="2 5" id="KW-0694">RNA-binding</keyword>
<comment type="similarity">
    <text evidence="5">Belongs to the bacterial ribosomal protein bL25 family. CTC subfamily.</text>
</comment>
<evidence type="ECO:0000256" key="6">
    <source>
        <dbReference type="SAM" id="MobiDB-lite"/>
    </source>
</evidence>
<reference evidence="9" key="2">
    <citation type="submission" date="2020-09" db="EMBL/GenBank/DDBJ databases">
        <authorList>
            <person name="Sun Q."/>
            <person name="Kim S."/>
        </authorList>
    </citation>
    <scope>NUCLEOTIDE SEQUENCE</scope>
    <source>
        <strain evidence="9">KCTC 32437</strain>
    </source>
</reference>
<dbReference type="GO" id="GO:0008097">
    <property type="term" value="F:5S rRNA binding"/>
    <property type="evidence" value="ECO:0007669"/>
    <property type="project" value="InterPro"/>
</dbReference>
<dbReference type="InterPro" id="IPR037121">
    <property type="entry name" value="Ribosomal_bL25_C"/>
</dbReference>
<sequence>MAQTAELKAQARDRVGKGAARALRRQGLVPAVIYGDKKPPMSIALPYNEIHKAIYSGGFLSHVINLDVDGTKHRVIPRDYQLEVVKDFPIHVDFLRVAKGATLDVEVHVTFINEDASPGLKRGGTLNIVRHTVSVTAPAESIPEEIVVDLTGTEINDSIHISSVTLPQGVTPTITDRDFTIATVVAPSSLRSAESEDGESEADESDDSEEE</sequence>
<feature type="region of interest" description="Disordered" evidence="6">
    <location>
        <begin position="187"/>
        <end position="211"/>
    </location>
</feature>
<dbReference type="NCBIfam" id="NF004128">
    <property type="entry name" value="PRK05618.1-2"/>
    <property type="match status" value="1"/>
</dbReference>
<keyword evidence="10" id="KW-1185">Reference proteome</keyword>
<dbReference type="PANTHER" id="PTHR33284">
    <property type="entry name" value="RIBOSOMAL PROTEIN L25/GLN-TRNA SYNTHETASE, ANTI-CODON-BINDING DOMAIN-CONTAINING PROTEIN"/>
    <property type="match status" value="1"/>
</dbReference>
<dbReference type="EMBL" id="BMZE01000001">
    <property type="protein sequence ID" value="GHA17240.1"/>
    <property type="molecule type" value="Genomic_DNA"/>
</dbReference>
<feature type="domain" description="Large ribosomal subunit protein bL25 L25" evidence="7">
    <location>
        <begin position="7"/>
        <end position="94"/>
    </location>
</feature>
<evidence type="ECO:0000256" key="4">
    <source>
        <dbReference type="ARBA" id="ARBA00023274"/>
    </source>
</evidence>
<dbReference type="InterPro" id="IPR020057">
    <property type="entry name" value="Ribosomal_bL25_b-dom"/>
</dbReference>
<evidence type="ECO:0000313" key="9">
    <source>
        <dbReference type="EMBL" id="GHA17240.1"/>
    </source>
</evidence>
<feature type="compositionally biased region" description="Acidic residues" evidence="6">
    <location>
        <begin position="195"/>
        <end position="211"/>
    </location>
</feature>
<dbReference type="GO" id="GO:0003735">
    <property type="term" value="F:structural constituent of ribosome"/>
    <property type="evidence" value="ECO:0007669"/>
    <property type="project" value="InterPro"/>
</dbReference>
<comment type="function">
    <text evidence="5">This is one of the proteins that binds to the 5S RNA in the ribosome where it forms part of the central protuberance.</text>
</comment>
<dbReference type="NCBIfam" id="TIGR00731">
    <property type="entry name" value="bL25_bact_ctc"/>
    <property type="match status" value="1"/>
</dbReference>
<dbReference type="Gene3D" id="2.170.120.20">
    <property type="entry name" value="Ribosomal protein L25, beta domain"/>
    <property type="match status" value="1"/>
</dbReference>
<dbReference type="GO" id="GO:0006412">
    <property type="term" value="P:translation"/>
    <property type="evidence" value="ECO:0007669"/>
    <property type="project" value="UniProtKB-UniRule"/>
</dbReference>
<dbReference type="HAMAP" id="MF_01334">
    <property type="entry name" value="Ribosomal_bL25_CTC"/>
    <property type="match status" value="1"/>
</dbReference>
<keyword evidence="3 5" id="KW-0689">Ribosomal protein</keyword>
<gene>
    <name evidence="5 9" type="primary">rplY</name>
    <name evidence="5" type="synonym">ctc</name>
    <name evidence="9" type="ORF">GCM10007989_10540</name>
</gene>
<evidence type="ECO:0000256" key="3">
    <source>
        <dbReference type="ARBA" id="ARBA00022980"/>
    </source>
</evidence>
<dbReference type="InterPro" id="IPR020930">
    <property type="entry name" value="Ribosomal_uL5_bac-type"/>
</dbReference>
<evidence type="ECO:0000256" key="5">
    <source>
        <dbReference type="HAMAP-Rule" id="MF_01334"/>
    </source>
</evidence>
<keyword evidence="4 5" id="KW-0687">Ribonucleoprotein</keyword>
<dbReference type="InterPro" id="IPR020056">
    <property type="entry name" value="Rbsml_bL25/Gln-tRNA_synth_N"/>
</dbReference>
<dbReference type="AlphaFoldDB" id="A0A918RZB8"/>
<evidence type="ECO:0000259" key="8">
    <source>
        <dbReference type="Pfam" id="PF14693"/>
    </source>
</evidence>
<dbReference type="NCBIfam" id="NF004612">
    <property type="entry name" value="PRK05943.1"/>
    <property type="match status" value="1"/>
</dbReference>
<evidence type="ECO:0000259" key="7">
    <source>
        <dbReference type="Pfam" id="PF01386"/>
    </source>
</evidence>
<comment type="subunit">
    <text evidence="5">Part of the 50S ribosomal subunit; part of the 5S rRNA/L5/L18/L25 subcomplex. Contacts the 5S rRNA. Binds to the 5S rRNA independently of L5 and L18.</text>
</comment>
<dbReference type="InterPro" id="IPR011035">
    <property type="entry name" value="Ribosomal_bL25/Gln-tRNA_synth"/>
</dbReference>
<keyword evidence="1 5" id="KW-0699">rRNA-binding</keyword>
<dbReference type="PANTHER" id="PTHR33284:SF1">
    <property type="entry name" value="RIBOSOMAL PROTEIN L25_GLN-TRNA SYNTHETASE, ANTI-CODON-BINDING DOMAIN-CONTAINING PROTEIN"/>
    <property type="match status" value="1"/>
</dbReference>
<protein>
    <recommendedName>
        <fullName evidence="5">Large ribosomal subunit protein bL25</fullName>
    </recommendedName>
    <alternativeName>
        <fullName evidence="5">General stress protein CTC</fullName>
    </alternativeName>
</protein>
<evidence type="ECO:0000313" key="10">
    <source>
        <dbReference type="Proteomes" id="UP000646579"/>
    </source>
</evidence>